<dbReference type="EMBL" id="LAZR01001528">
    <property type="protein sequence ID" value="KKN43197.1"/>
    <property type="molecule type" value="Genomic_DNA"/>
</dbReference>
<dbReference type="SUPFAM" id="SSF101967">
    <property type="entry name" value="Adhesin YadA, collagen-binding domain"/>
    <property type="match status" value="1"/>
</dbReference>
<protein>
    <submittedName>
        <fullName evidence="1">Uncharacterized protein</fullName>
    </submittedName>
</protein>
<dbReference type="AlphaFoldDB" id="A0A0F9R1Y4"/>
<dbReference type="Gene3D" id="2.150.10.10">
    <property type="entry name" value="Serralysin-like metalloprotease, C-terminal"/>
    <property type="match status" value="1"/>
</dbReference>
<sequence length="226" mass="23571">MTKTHLYELILGLVSAGKLNTVTGTAAIAFGISNTVTGDAAIGLGNWNTADGNYGLAIGYNNIATGVVSLALGQAAVTRIQRTTNICPPIINRKDDGESSAIAWESFCGVEVVIMSKEIDLEAVADQTINLYSGCRFFVNEVGLIVTSANTVTDQPTVRAGYTGTLAGLLAAVQTTGLTAAGHRQRFTTMVTSAGQTTLTAGVTVVATATTMLGRFYWKGLLVENE</sequence>
<dbReference type="InterPro" id="IPR011049">
    <property type="entry name" value="Serralysin-like_metalloprot_C"/>
</dbReference>
<comment type="caution">
    <text evidence="1">The sequence shown here is derived from an EMBL/GenBank/DDBJ whole genome shotgun (WGS) entry which is preliminary data.</text>
</comment>
<proteinExistence type="predicted"/>
<gene>
    <name evidence="1" type="ORF">LCGC14_0705780</name>
</gene>
<organism evidence="1">
    <name type="scientific">marine sediment metagenome</name>
    <dbReference type="NCBI Taxonomy" id="412755"/>
    <lineage>
        <taxon>unclassified sequences</taxon>
        <taxon>metagenomes</taxon>
        <taxon>ecological metagenomes</taxon>
    </lineage>
</organism>
<reference evidence="1" key="1">
    <citation type="journal article" date="2015" name="Nature">
        <title>Complex archaea that bridge the gap between prokaryotes and eukaryotes.</title>
        <authorList>
            <person name="Spang A."/>
            <person name="Saw J.H."/>
            <person name="Jorgensen S.L."/>
            <person name="Zaremba-Niedzwiedzka K."/>
            <person name="Martijn J."/>
            <person name="Lind A.E."/>
            <person name="van Eijk R."/>
            <person name="Schleper C."/>
            <person name="Guy L."/>
            <person name="Ettema T.J."/>
        </authorList>
    </citation>
    <scope>NUCLEOTIDE SEQUENCE</scope>
</reference>
<name>A0A0F9R1Y4_9ZZZZ</name>
<accession>A0A0F9R1Y4</accession>
<evidence type="ECO:0000313" key="1">
    <source>
        <dbReference type="EMBL" id="KKN43197.1"/>
    </source>
</evidence>